<proteinExistence type="predicted"/>
<dbReference type="GO" id="GO:0003677">
    <property type="term" value="F:DNA binding"/>
    <property type="evidence" value="ECO:0007669"/>
    <property type="project" value="UniProtKB-KW"/>
</dbReference>
<keyword evidence="2" id="KW-0238">DNA-binding</keyword>
<evidence type="ECO:0000313" key="2">
    <source>
        <dbReference type="EMBL" id="MBB5067253.1"/>
    </source>
</evidence>
<accession>A0A840NA45</accession>
<dbReference type="InterPro" id="IPR036388">
    <property type="entry name" value="WH-like_DNA-bd_sf"/>
</dbReference>
<organism evidence="2 3">
    <name type="scientific">Saccharopolyspora gloriosae</name>
    <dbReference type="NCBI Taxonomy" id="455344"/>
    <lineage>
        <taxon>Bacteria</taxon>
        <taxon>Bacillati</taxon>
        <taxon>Actinomycetota</taxon>
        <taxon>Actinomycetes</taxon>
        <taxon>Pseudonocardiales</taxon>
        <taxon>Pseudonocardiaceae</taxon>
        <taxon>Saccharopolyspora</taxon>
    </lineage>
</organism>
<dbReference type="SMART" id="SM00347">
    <property type="entry name" value="HTH_MARR"/>
    <property type="match status" value="1"/>
</dbReference>
<gene>
    <name evidence="2" type="ORF">BJ969_000341</name>
</gene>
<name>A0A840NA45_9PSEU</name>
<feature type="domain" description="HTH marR-type" evidence="1">
    <location>
        <begin position="26"/>
        <end position="159"/>
    </location>
</feature>
<dbReference type="InterPro" id="IPR039422">
    <property type="entry name" value="MarR/SlyA-like"/>
</dbReference>
<dbReference type="PANTHER" id="PTHR33164:SF104">
    <property type="entry name" value="TRANSCRIPTIONAL REGULATORY PROTEIN"/>
    <property type="match status" value="1"/>
</dbReference>
<dbReference type="Proteomes" id="UP000580474">
    <property type="component" value="Unassembled WGS sequence"/>
</dbReference>
<reference evidence="2 3" key="1">
    <citation type="submission" date="2020-08" db="EMBL/GenBank/DDBJ databases">
        <title>Sequencing the genomes of 1000 actinobacteria strains.</title>
        <authorList>
            <person name="Klenk H.-P."/>
        </authorList>
    </citation>
    <scope>NUCLEOTIDE SEQUENCE [LARGE SCALE GENOMIC DNA]</scope>
    <source>
        <strain evidence="2 3">DSM 45582</strain>
    </source>
</reference>
<dbReference type="Pfam" id="PF12802">
    <property type="entry name" value="MarR_2"/>
    <property type="match status" value="1"/>
</dbReference>
<dbReference type="PRINTS" id="PR00598">
    <property type="entry name" value="HTHMARR"/>
</dbReference>
<dbReference type="SUPFAM" id="SSF46785">
    <property type="entry name" value="Winged helix' DNA-binding domain"/>
    <property type="match status" value="1"/>
</dbReference>
<evidence type="ECO:0000259" key="1">
    <source>
        <dbReference type="PROSITE" id="PS50995"/>
    </source>
</evidence>
<dbReference type="PROSITE" id="PS50995">
    <property type="entry name" value="HTH_MARR_2"/>
    <property type="match status" value="1"/>
</dbReference>
<comment type="caution">
    <text evidence="2">The sequence shown here is derived from an EMBL/GenBank/DDBJ whole genome shotgun (WGS) entry which is preliminary data.</text>
</comment>
<dbReference type="AlphaFoldDB" id="A0A840NA45"/>
<dbReference type="GO" id="GO:0006950">
    <property type="term" value="P:response to stress"/>
    <property type="evidence" value="ECO:0007669"/>
    <property type="project" value="TreeGrafter"/>
</dbReference>
<keyword evidence="3" id="KW-1185">Reference proteome</keyword>
<dbReference type="InterPro" id="IPR036390">
    <property type="entry name" value="WH_DNA-bd_sf"/>
</dbReference>
<dbReference type="GO" id="GO:0003700">
    <property type="term" value="F:DNA-binding transcription factor activity"/>
    <property type="evidence" value="ECO:0007669"/>
    <property type="project" value="InterPro"/>
</dbReference>
<evidence type="ECO:0000313" key="3">
    <source>
        <dbReference type="Proteomes" id="UP000580474"/>
    </source>
</evidence>
<sequence>MKRTPDLIDAARSQWGEARPDVDTTSIDVIGRVLRAAAVLRRRLDATIAEGGLNRAEFDLLCALRRGGTAVTPGRLNELTVSSGAATTKRLRELTERGLLERSTDQRDRRSARVQLTERGERLIDGLFPQVMDAEQALLAGLSARQRESLAGGLADLLRAVEGPGEAR</sequence>
<dbReference type="Gene3D" id="1.10.10.10">
    <property type="entry name" value="Winged helix-like DNA-binding domain superfamily/Winged helix DNA-binding domain"/>
    <property type="match status" value="1"/>
</dbReference>
<protein>
    <submittedName>
        <fullName evidence="2">DNA-binding MarR family transcriptional regulator</fullName>
    </submittedName>
</protein>
<dbReference type="EMBL" id="JACHIV010000001">
    <property type="protein sequence ID" value="MBB5067253.1"/>
    <property type="molecule type" value="Genomic_DNA"/>
</dbReference>
<dbReference type="PANTHER" id="PTHR33164">
    <property type="entry name" value="TRANSCRIPTIONAL REGULATOR, MARR FAMILY"/>
    <property type="match status" value="1"/>
</dbReference>
<dbReference type="RefSeq" id="WP_184476658.1">
    <property type="nucleotide sequence ID" value="NZ_JACHIV010000001.1"/>
</dbReference>
<dbReference type="InterPro" id="IPR000835">
    <property type="entry name" value="HTH_MarR-typ"/>
</dbReference>